<evidence type="ECO:0000256" key="4">
    <source>
        <dbReference type="ARBA" id="ARBA00022692"/>
    </source>
</evidence>
<feature type="binding site" description="covalent" evidence="12">
    <location>
        <position position="134"/>
    </location>
    <ligand>
        <name>heme</name>
        <dbReference type="ChEBI" id="CHEBI:30413"/>
    </ligand>
</feature>
<gene>
    <name evidence="12" type="primary">ccmE</name>
    <name evidence="12" type="synonym">cycJ</name>
    <name evidence="15" type="ORF">BCL74_1390</name>
</gene>
<evidence type="ECO:0000256" key="9">
    <source>
        <dbReference type="ARBA" id="ARBA00023004"/>
    </source>
</evidence>
<comment type="caution">
    <text evidence="15">The sequence shown here is derived from an EMBL/GenBank/DDBJ whole genome shotgun (WGS) entry which is preliminary data.</text>
</comment>
<keyword evidence="10 12" id="KW-0472">Membrane</keyword>
<keyword evidence="9 12" id="KW-0408">Iron</keyword>
<keyword evidence="4 12" id="KW-0812">Transmembrane</keyword>
<dbReference type="NCBIfam" id="NF009731">
    <property type="entry name" value="PRK13254.1-5"/>
    <property type="match status" value="1"/>
</dbReference>
<evidence type="ECO:0000256" key="8">
    <source>
        <dbReference type="ARBA" id="ARBA00022989"/>
    </source>
</evidence>
<dbReference type="InterPro" id="IPR004329">
    <property type="entry name" value="CcmE"/>
</dbReference>
<accession>A0A420WRB5</accession>
<keyword evidence="2 12" id="KW-1003">Cell membrane</keyword>
<dbReference type="OrthoDB" id="9793584at2"/>
<dbReference type="FunFam" id="2.40.50.140:FF:000104">
    <property type="entry name" value="Cytochrome c-type biogenesis protein CcmE"/>
    <property type="match status" value="1"/>
</dbReference>
<comment type="subcellular location">
    <subcellularLocation>
        <location evidence="1">Cell inner membrane</location>
    </subcellularLocation>
    <subcellularLocation>
        <location evidence="12">Cell membrane</location>
        <topology evidence="12">Single-pass type II membrane protein</topology>
    </subcellularLocation>
</comment>
<dbReference type="GO" id="GO:0017004">
    <property type="term" value="P:cytochrome complex assembly"/>
    <property type="evidence" value="ECO:0007669"/>
    <property type="project" value="UniProtKB-KW"/>
</dbReference>
<evidence type="ECO:0000256" key="1">
    <source>
        <dbReference type="ARBA" id="ARBA00004533"/>
    </source>
</evidence>
<evidence type="ECO:0000313" key="15">
    <source>
        <dbReference type="EMBL" id="RKQ73601.1"/>
    </source>
</evidence>
<dbReference type="InterPro" id="IPR012340">
    <property type="entry name" value="NA-bd_OB-fold"/>
</dbReference>
<evidence type="ECO:0000256" key="11">
    <source>
        <dbReference type="ARBA" id="ARBA00056663"/>
    </source>
</evidence>
<dbReference type="EMBL" id="RBIG01000001">
    <property type="protein sequence ID" value="RKQ73601.1"/>
    <property type="molecule type" value="Genomic_DNA"/>
</dbReference>
<feature type="topological domain" description="Cytoplasmic" evidence="12">
    <location>
        <begin position="1"/>
        <end position="20"/>
    </location>
</feature>
<dbReference type="Pfam" id="PF03100">
    <property type="entry name" value="CcmE"/>
    <property type="match status" value="1"/>
</dbReference>
<protein>
    <recommendedName>
        <fullName evidence="12">Cytochrome c-type biogenesis protein CcmE</fullName>
    </recommendedName>
    <alternativeName>
        <fullName evidence="12">Cytochrome c maturation protein E</fullName>
    </alternativeName>
    <alternativeName>
        <fullName evidence="12">Heme chaperone CcmE</fullName>
    </alternativeName>
</protein>
<dbReference type="NCBIfam" id="NF009727">
    <property type="entry name" value="PRK13254.1-1"/>
    <property type="match status" value="1"/>
</dbReference>
<dbReference type="NCBIfam" id="NF009729">
    <property type="entry name" value="PRK13254.1-3"/>
    <property type="match status" value="1"/>
</dbReference>
<dbReference type="AlphaFoldDB" id="A0A420WRB5"/>
<dbReference type="Proteomes" id="UP000277424">
    <property type="component" value="Unassembled WGS sequence"/>
</dbReference>
<feature type="binding site" description="axial binding residue" evidence="13">
    <location>
        <position position="134"/>
    </location>
    <ligand>
        <name>heme</name>
        <dbReference type="ChEBI" id="CHEBI:30413"/>
    </ligand>
    <ligandPart>
        <name>Fe</name>
        <dbReference type="ChEBI" id="CHEBI:18248"/>
    </ligandPart>
</feature>
<organism evidence="15 16">
    <name type="scientific">Oceanibaculum indicum</name>
    <dbReference type="NCBI Taxonomy" id="526216"/>
    <lineage>
        <taxon>Bacteria</taxon>
        <taxon>Pseudomonadati</taxon>
        <taxon>Pseudomonadota</taxon>
        <taxon>Alphaproteobacteria</taxon>
        <taxon>Rhodospirillales</taxon>
        <taxon>Oceanibaculaceae</taxon>
        <taxon>Oceanibaculum</taxon>
    </lineage>
</organism>
<dbReference type="RefSeq" id="WP_008943408.1">
    <property type="nucleotide sequence ID" value="NZ_RBIG01000001.1"/>
</dbReference>
<dbReference type="GO" id="GO:0005886">
    <property type="term" value="C:plasma membrane"/>
    <property type="evidence" value="ECO:0007669"/>
    <property type="project" value="UniProtKB-SubCell"/>
</dbReference>
<sequence length="163" mass="17962">MSNAPSGKGRIKAGTRKKRRLYIVGLGMLALASATALVLNAFEDNLVFFFSPSDLQAKPVEDGRPFRLGGLVEEGSVQRPESMTITFRVTDTVNSLPVTYTGILPDLFREGQGVVAEGELRQGVFVAREVLAKHDETYMPPEVAEALKRAEHWREDASQSVRK</sequence>
<evidence type="ECO:0000256" key="3">
    <source>
        <dbReference type="ARBA" id="ARBA00022617"/>
    </source>
</evidence>
<keyword evidence="7 12" id="KW-0735">Signal-anchor</keyword>
<comment type="function">
    <text evidence="11 12">Heme chaperone required for the biogenesis of c-type cytochromes. Transiently binds heme delivered by CcmC and transfers the heme to apo-cytochromes in a process facilitated by CcmF and CcmH.</text>
</comment>
<dbReference type="PANTHER" id="PTHR34128:SF2">
    <property type="entry name" value="CYTOCHROME C-TYPE BIOGENESIS PROTEIN CCME HOMOLOG, MITOCHONDRIAL"/>
    <property type="match status" value="1"/>
</dbReference>
<feature type="topological domain" description="Extracellular" evidence="12">
    <location>
        <begin position="42"/>
        <end position="163"/>
    </location>
</feature>
<evidence type="ECO:0000256" key="6">
    <source>
        <dbReference type="ARBA" id="ARBA00022748"/>
    </source>
</evidence>
<keyword evidence="6 12" id="KW-0201">Cytochrome c-type biogenesis</keyword>
<keyword evidence="3 12" id="KW-0349">Heme</keyword>
<evidence type="ECO:0000256" key="2">
    <source>
        <dbReference type="ARBA" id="ARBA00022475"/>
    </source>
</evidence>
<evidence type="ECO:0000256" key="13">
    <source>
        <dbReference type="PIRSR" id="PIRSR604329-50"/>
    </source>
</evidence>
<dbReference type="SUPFAM" id="SSF82093">
    <property type="entry name" value="Heme chaperone CcmE"/>
    <property type="match status" value="1"/>
</dbReference>
<feature type="transmembrane region" description="Helical" evidence="14">
    <location>
        <begin position="21"/>
        <end position="42"/>
    </location>
</feature>
<keyword evidence="8 12" id="KW-1133">Transmembrane helix</keyword>
<evidence type="ECO:0000256" key="14">
    <source>
        <dbReference type="SAM" id="Phobius"/>
    </source>
</evidence>
<feature type="binding site" description="axial binding residue" evidence="12 13">
    <location>
        <position position="138"/>
    </location>
    <ligand>
        <name>heme</name>
        <dbReference type="ChEBI" id="CHEBI:30413"/>
    </ligand>
    <ligandPart>
        <name>Fe</name>
        <dbReference type="ChEBI" id="CHEBI:18248"/>
    </ligandPart>
</feature>
<name>A0A420WRB5_9PROT</name>
<keyword evidence="5 12" id="KW-0479">Metal-binding</keyword>
<comment type="similarity">
    <text evidence="12">Belongs to the CcmE/CycJ family.</text>
</comment>
<dbReference type="HAMAP" id="MF_01959">
    <property type="entry name" value="CcmE"/>
    <property type="match status" value="1"/>
</dbReference>
<reference evidence="15 16" key="1">
    <citation type="submission" date="2018-10" db="EMBL/GenBank/DDBJ databases">
        <title>Comparative analysis of microorganisms from saline springs in Andes Mountain Range, Colombia.</title>
        <authorList>
            <person name="Rubin E."/>
        </authorList>
    </citation>
    <scope>NUCLEOTIDE SEQUENCE [LARGE SCALE GENOMIC DNA]</scope>
    <source>
        <strain evidence="15 16">USBA 36</strain>
    </source>
</reference>
<dbReference type="PANTHER" id="PTHR34128">
    <property type="entry name" value="CYTOCHROME C-TYPE BIOGENESIS PROTEIN CCME HOMOLOG, MITOCHONDRIAL"/>
    <property type="match status" value="1"/>
</dbReference>
<evidence type="ECO:0000256" key="5">
    <source>
        <dbReference type="ARBA" id="ARBA00022723"/>
    </source>
</evidence>
<evidence type="ECO:0000256" key="10">
    <source>
        <dbReference type="ARBA" id="ARBA00023136"/>
    </source>
</evidence>
<evidence type="ECO:0000256" key="12">
    <source>
        <dbReference type="HAMAP-Rule" id="MF_01959"/>
    </source>
</evidence>
<dbReference type="GO" id="GO:0020037">
    <property type="term" value="F:heme binding"/>
    <property type="evidence" value="ECO:0007669"/>
    <property type="project" value="InterPro"/>
</dbReference>
<dbReference type="GO" id="GO:0046872">
    <property type="term" value="F:metal ion binding"/>
    <property type="evidence" value="ECO:0007669"/>
    <property type="project" value="UniProtKB-KW"/>
</dbReference>
<dbReference type="GO" id="GO:0017003">
    <property type="term" value="P:protein-heme linkage"/>
    <property type="evidence" value="ECO:0007669"/>
    <property type="project" value="UniProtKB-UniRule"/>
</dbReference>
<dbReference type="InterPro" id="IPR036127">
    <property type="entry name" value="CcmE-like_sf"/>
</dbReference>
<evidence type="ECO:0000313" key="16">
    <source>
        <dbReference type="Proteomes" id="UP000277424"/>
    </source>
</evidence>
<proteinExistence type="inferred from homology"/>
<evidence type="ECO:0000256" key="7">
    <source>
        <dbReference type="ARBA" id="ARBA00022968"/>
    </source>
</evidence>
<dbReference type="Gene3D" id="2.40.50.140">
    <property type="entry name" value="Nucleic acid-binding proteins"/>
    <property type="match status" value="1"/>
</dbReference>